<dbReference type="OrthoDB" id="1372046at2759"/>
<dbReference type="AlphaFoldDB" id="A0A9P6HF84"/>
<dbReference type="InterPro" id="IPR001128">
    <property type="entry name" value="Cyt_P450"/>
</dbReference>
<evidence type="ECO:0000256" key="7">
    <source>
        <dbReference type="RuleBase" id="RU000461"/>
    </source>
</evidence>
<keyword evidence="8" id="KW-0812">Transmembrane</keyword>
<dbReference type="EMBL" id="WIUZ02000006">
    <property type="protein sequence ID" value="KAF9786020.1"/>
    <property type="molecule type" value="Genomic_DNA"/>
</dbReference>
<reference evidence="9" key="2">
    <citation type="submission" date="2020-11" db="EMBL/GenBank/DDBJ databases">
        <authorList>
            <consortium name="DOE Joint Genome Institute"/>
            <person name="Kuo A."/>
            <person name="Miyauchi S."/>
            <person name="Kiss E."/>
            <person name="Drula E."/>
            <person name="Kohler A."/>
            <person name="Sanchez-Garcia M."/>
            <person name="Andreopoulos B."/>
            <person name="Barry K.W."/>
            <person name="Bonito G."/>
            <person name="Buee M."/>
            <person name="Carver A."/>
            <person name="Chen C."/>
            <person name="Cichocki N."/>
            <person name="Clum A."/>
            <person name="Culley D."/>
            <person name="Crous P.W."/>
            <person name="Fauchery L."/>
            <person name="Girlanda M."/>
            <person name="Hayes R."/>
            <person name="Keri Z."/>
            <person name="Labutti K."/>
            <person name="Lipzen A."/>
            <person name="Lombard V."/>
            <person name="Magnuson J."/>
            <person name="Maillard F."/>
            <person name="Morin E."/>
            <person name="Murat C."/>
            <person name="Nolan M."/>
            <person name="Ohm R."/>
            <person name="Pangilinan J."/>
            <person name="Pereira M."/>
            <person name="Perotto S."/>
            <person name="Peter M."/>
            <person name="Riley R."/>
            <person name="Sitrit Y."/>
            <person name="Stielow B."/>
            <person name="Szollosi G."/>
            <person name="Zifcakova L."/>
            <person name="Stursova M."/>
            <person name="Spatafora J.W."/>
            <person name="Tedersoo L."/>
            <person name="Vaario L.-M."/>
            <person name="Yamada A."/>
            <person name="Yan M."/>
            <person name="Wang P."/>
            <person name="Xu J."/>
            <person name="Bruns T."/>
            <person name="Baldrian P."/>
            <person name="Vilgalys R."/>
            <person name="Henrissat B."/>
            <person name="Grigoriev I.V."/>
            <person name="Hibbett D."/>
            <person name="Nagy L.G."/>
            <person name="Martin F.M."/>
        </authorList>
    </citation>
    <scope>NUCLEOTIDE SEQUENCE</scope>
    <source>
        <strain evidence="9">UH-Tt-Lm1</strain>
    </source>
</reference>
<dbReference type="CDD" id="cd11082">
    <property type="entry name" value="CYP61_CYP710"/>
    <property type="match status" value="1"/>
</dbReference>
<evidence type="ECO:0000256" key="3">
    <source>
        <dbReference type="ARBA" id="ARBA00022723"/>
    </source>
</evidence>
<evidence type="ECO:0000256" key="5">
    <source>
        <dbReference type="ARBA" id="ARBA00023004"/>
    </source>
</evidence>
<keyword evidence="10" id="KW-1185">Reference proteome</keyword>
<evidence type="ECO:0000313" key="9">
    <source>
        <dbReference type="EMBL" id="KAF9786020.1"/>
    </source>
</evidence>
<keyword evidence="7" id="KW-0503">Monooxygenase</keyword>
<accession>A0A9P6HF84</accession>
<protein>
    <submittedName>
        <fullName evidence="9">Cytochrome P450 sterol C22-desaturase</fullName>
    </submittedName>
</protein>
<dbReference type="InterPro" id="IPR036396">
    <property type="entry name" value="Cyt_P450_sf"/>
</dbReference>
<dbReference type="InterPro" id="IPR017972">
    <property type="entry name" value="Cyt_P450_CS"/>
</dbReference>
<dbReference type="GO" id="GO:0016705">
    <property type="term" value="F:oxidoreductase activity, acting on paired donors, with incorporation or reduction of molecular oxygen"/>
    <property type="evidence" value="ECO:0007669"/>
    <property type="project" value="InterPro"/>
</dbReference>
<keyword evidence="6 7" id="KW-0349">Heme</keyword>
<dbReference type="Proteomes" id="UP000736335">
    <property type="component" value="Unassembled WGS sequence"/>
</dbReference>
<dbReference type="GO" id="GO:0016125">
    <property type="term" value="P:sterol metabolic process"/>
    <property type="evidence" value="ECO:0007669"/>
    <property type="project" value="TreeGrafter"/>
</dbReference>
<feature type="transmembrane region" description="Helical" evidence="8">
    <location>
        <begin position="26"/>
        <end position="43"/>
    </location>
</feature>
<dbReference type="PANTHER" id="PTHR24286:SF228">
    <property type="entry name" value="C-22 STEROL DESATURASE ERG5"/>
    <property type="match status" value="1"/>
</dbReference>
<evidence type="ECO:0000256" key="2">
    <source>
        <dbReference type="ARBA" id="ARBA00010617"/>
    </source>
</evidence>
<dbReference type="PROSITE" id="PS00086">
    <property type="entry name" value="CYTOCHROME_P450"/>
    <property type="match status" value="1"/>
</dbReference>
<keyword evidence="8" id="KW-0472">Membrane</keyword>
<comment type="similarity">
    <text evidence="2 7">Belongs to the cytochrome P450 family.</text>
</comment>
<proteinExistence type="inferred from homology"/>
<comment type="cofactor">
    <cofactor evidence="1 6">
        <name>heme</name>
        <dbReference type="ChEBI" id="CHEBI:30413"/>
    </cofactor>
</comment>
<sequence length="503" mass="57062">MDRYASASIPTSTSAPPYSIPLPSGSGSWLFTTFAVLFTLLALEQSVYRYKKRHLPGAAWTIPVIGKFADSLKPTMEGYMRQWNAGDLSAVSVFNIFIVMASSNEFSRKILNSPTYAEPCLVHAAKQIIFPDNWVFLTGKEHVSYRKALNALFTRKALGLYFDIQDKITRKHFRDWVSPDDKAHPIMMIARHLNMDTSLRVFCGDHIPEIATTEISDKYWDITRALELVNFPLALPGTKIWRAIKARKVAFKWLVEAAAKSKVHMANGGELTCMLDGWLQTIQDPEWKGRKEFSDREMAMVVFSFLFASQDAMSSGLIYAFQHLADHPEIFAKVREEQDRVRGDSNNPMTLELLDNMPYLSAVVKESLRVKPPVLMVPYKTIRAFPISEDYTVPANSMVIPSFYNSLQDPQVYTNPEEFNPARWLDPNGTAQSNPRNYLVFGSGPHRCIGIEYAMMNIALVIAHAVSMWDWEHVKTPQSEEIEIIATIFPKDGCHMKFTPRAS</sequence>
<dbReference type="FunFam" id="1.10.630.10:FF:000021">
    <property type="entry name" value="Cytochrome P450 61"/>
    <property type="match status" value="1"/>
</dbReference>
<dbReference type="InterPro" id="IPR002401">
    <property type="entry name" value="Cyt_P450_E_grp-I"/>
</dbReference>
<keyword evidence="8" id="KW-1133">Transmembrane helix</keyword>
<keyword evidence="5 6" id="KW-0408">Iron</keyword>
<evidence type="ECO:0000313" key="10">
    <source>
        <dbReference type="Proteomes" id="UP000736335"/>
    </source>
</evidence>
<dbReference type="PRINTS" id="PR00385">
    <property type="entry name" value="P450"/>
</dbReference>
<evidence type="ECO:0000256" key="4">
    <source>
        <dbReference type="ARBA" id="ARBA00023002"/>
    </source>
</evidence>
<evidence type="ECO:0000256" key="1">
    <source>
        <dbReference type="ARBA" id="ARBA00001971"/>
    </source>
</evidence>
<dbReference type="GO" id="GO:0020037">
    <property type="term" value="F:heme binding"/>
    <property type="evidence" value="ECO:0007669"/>
    <property type="project" value="InterPro"/>
</dbReference>
<reference evidence="9" key="1">
    <citation type="journal article" date="2020" name="Nat. Commun.">
        <title>Large-scale genome sequencing of mycorrhizal fungi provides insights into the early evolution of symbiotic traits.</title>
        <authorList>
            <person name="Miyauchi S."/>
            <person name="Kiss E."/>
            <person name="Kuo A."/>
            <person name="Drula E."/>
            <person name="Kohler A."/>
            <person name="Sanchez-Garcia M."/>
            <person name="Morin E."/>
            <person name="Andreopoulos B."/>
            <person name="Barry K.W."/>
            <person name="Bonito G."/>
            <person name="Buee M."/>
            <person name="Carver A."/>
            <person name="Chen C."/>
            <person name="Cichocki N."/>
            <person name="Clum A."/>
            <person name="Culley D."/>
            <person name="Crous P.W."/>
            <person name="Fauchery L."/>
            <person name="Girlanda M."/>
            <person name="Hayes R.D."/>
            <person name="Keri Z."/>
            <person name="LaButti K."/>
            <person name="Lipzen A."/>
            <person name="Lombard V."/>
            <person name="Magnuson J."/>
            <person name="Maillard F."/>
            <person name="Murat C."/>
            <person name="Nolan M."/>
            <person name="Ohm R.A."/>
            <person name="Pangilinan J."/>
            <person name="Pereira M.F."/>
            <person name="Perotto S."/>
            <person name="Peter M."/>
            <person name="Pfister S."/>
            <person name="Riley R."/>
            <person name="Sitrit Y."/>
            <person name="Stielow J.B."/>
            <person name="Szollosi G."/>
            <person name="Zifcakova L."/>
            <person name="Stursova M."/>
            <person name="Spatafora J.W."/>
            <person name="Tedersoo L."/>
            <person name="Vaario L.M."/>
            <person name="Yamada A."/>
            <person name="Yan M."/>
            <person name="Wang P."/>
            <person name="Xu J."/>
            <person name="Bruns T."/>
            <person name="Baldrian P."/>
            <person name="Vilgalys R."/>
            <person name="Dunand C."/>
            <person name="Henrissat B."/>
            <person name="Grigoriev I.V."/>
            <person name="Hibbett D."/>
            <person name="Nagy L.G."/>
            <person name="Martin F.M."/>
        </authorList>
    </citation>
    <scope>NUCLEOTIDE SEQUENCE</scope>
    <source>
        <strain evidence="9">UH-Tt-Lm1</strain>
    </source>
</reference>
<feature type="binding site" description="axial binding residue" evidence="6">
    <location>
        <position position="448"/>
    </location>
    <ligand>
        <name>heme</name>
        <dbReference type="ChEBI" id="CHEBI:30413"/>
    </ligand>
    <ligandPart>
        <name>Fe</name>
        <dbReference type="ChEBI" id="CHEBI:18248"/>
    </ligandPart>
</feature>
<name>A0A9P6HF84_9AGAM</name>
<gene>
    <name evidence="9" type="ORF">BJ322DRAFT_1005177</name>
</gene>
<comment type="caution">
    <text evidence="9">The sequence shown here is derived from an EMBL/GenBank/DDBJ whole genome shotgun (WGS) entry which is preliminary data.</text>
</comment>
<dbReference type="GO" id="GO:0005506">
    <property type="term" value="F:iron ion binding"/>
    <property type="evidence" value="ECO:0007669"/>
    <property type="project" value="InterPro"/>
</dbReference>
<evidence type="ECO:0000256" key="8">
    <source>
        <dbReference type="SAM" id="Phobius"/>
    </source>
</evidence>
<keyword evidence="3 6" id="KW-0479">Metal-binding</keyword>
<dbReference type="PRINTS" id="PR00463">
    <property type="entry name" value="EP450I"/>
</dbReference>
<dbReference type="Pfam" id="PF00067">
    <property type="entry name" value="p450"/>
    <property type="match status" value="1"/>
</dbReference>
<keyword evidence="4 7" id="KW-0560">Oxidoreductase</keyword>
<dbReference type="SUPFAM" id="SSF48264">
    <property type="entry name" value="Cytochrome P450"/>
    <property type="match status" value="1"/>
</dbReference>
<dbReference type="PANTHER" id="PTHR24286">
    <property type="entry name" value="CYTOCHROME P450 26"/>
    <property type="match status" value="1"/>
</dbReference>
<evidence type="ECO:0000256" key="6">
    <source>
        <dbReference type="PIRSR" id="PIRSR602401-1"/>
    </source>
</evidence>
<dbReference type="Gene3D" id="1.10.630.10">
    <property type="entry name" value="Cytochrome P450"/>
    <property type="match status" value="1"/>
</dbReference>
<organism evidence="9 10">
    <name type="scientific">Thelephora terrestris</name>
    <dbReference type="NCBI Taxonomy" id="56493"/>
    <lineage>
        <taxon>Eukaryota</taxon>
        <taxon>Fungi</taxon>
        <taxon>Dikarya</taxon>
        <taxon>Basidiomycota</taxon>
        <taxon>Agaricomycotina</taxon>
        <taxon>Agaricomycetes</taxon>
        <taxon>Thelephorales</taxon>
        <taxon>Thelephoraceae</taxon>
        <taxon>Thelephora</taxon>
    </lineage>
</organism>
<dbReference type="GO" id="GO:0004497">
    <property type="term" value="F:monooxygenase activity"/>
    <property type="evidence" value="ECO:0007669"/>
    <property type="project" value="UniProtKB-KW"/>
</dbReference>